<keyword evidence="6 8" id="KW-0460">Magnesium</keyword>
<comment type="function">
    <text evidence="8">Toxic component of a toxin-antitoxin (TA) system. An RNase.</text>
</comment>
<name>A0A849HUV7_9HYPH</name>
<evidence type="ECO:0000256" key="3">
    <source>
        <dbReference type="ARBA" id="ARBA00022722"/>
    </source>
</evidence>
<dbReference type="EC" id="3.1.-.-" evidence="8"/>
<dbReference type="GO" id="GO:0000287">
    <property type="term" value="F:magnesium ion binding"/>
    <property type="evidence" value="ECO:0007669"/>
    <property type="project" value="UniProtKB-UniRule"/>
</dbReference>
<sequence length="132" mass="14371">MIAVDTSVLIAIAKEEPERKRFGSLLAEGDAVIGAPMIVETKLVLSSILDAHDIDEMTRRLVREGSLRIIDFTGDMADAAVEAFRRYGKGQGHPAQLNFGDCLSYAVAKTLDVPLLYKGDHFAHTDIRSALA</sequence>
<keyword evidence="2 8" id="KW-1277">Toxin-antitoxin system</keyword>
<dbReference type="GO" id="GO:0004540">
    <property type="term" value="F:RNA nuclease activity"/>
    <property type="evidence" value="ECO:0007669"/>
    <property type="project" value="InterPro"/>
</dbReference>
<comment type="caution">
    <text evidence="10">The sequence shown here is derived from an EMBL/GenBank/DDBJ whole genome shotgun (WGS) entry which is preliminary data.</text>
</comment>
<keyword evidence="5 8" id="KW-0378">Hydrolase</keyword>
<dbReference type="AlphaFoldDB" id="A0A849HUV7"/>
<dbReference type="EMBL" id="JABEPP010000001">
    <property type="protein sequence ID" value="NNM70892.1"/>
    <property type="molecule type" value="Genomic_DNA"/>
</dbReference>
<organism evidence="10 11">
    <name type="scientific">Enterovirga aerilata</name>
    <dbReference type="NCBI Taxonomy" id="2730920"/>
    <lineage>
        <taxon>Bacteria</taxon>
        <taxon>Pseudomonadati</taxon>
        <taxon>Pseudomonadota</taxon>
        <taxon>Alphaproteobacteria</taxon>
        <taxon>Hyphomicrobiales</taxon>
        <taxon>Methylobacteriaceae</taxon>
        <taxon>Enterovirga</taxon>
    </lineage>
</organism>
<evidence type="ECO:0000256" key="8">
    <source>
        <dbReference type="HAMAP-Rule" id="MF_00265"/>
    </source>
</evidence>
<dbReference type="Pfam" id="PF01850">
    <property type="entry name" value="PIN"/>
    <property type="match status" value="1"/>
</dbReference>
<comment type="cofactor">
    <cofactor evidence="1 8">
        <name>Mg(2+)</name>
        <dbReference type="ChEBI" id="CHEBI:18420"/>
    </cofactor>
</comment>
<keyword evidence="4 8" id="KW-0479">Metal-binding</keyword>
<dbReference type="GO" id="GO:0090729">
    <property type="term" value="F:toxin activity"/>
    <property type="evidence" value="ECO:0007669"/>
    <property type="project" value="UniProtKB-KW"/>
</dbReference>
<dbReference type="HAMAP" id="MF_00265">
    <property type="entry name" value="VapC_Nob1"/>
    <property type="match status" value="1"/>
</dbReference>
<comment type="similarity">
    <text evidence="7 8">Belongs to the PINc/VapC protein family.</text>
</comment>
<dbReference type="PANTHER" id="PTHR33653">
    <property type="entry name" value="RIBONUCLEASE VAPC2"/>
    <property type="match status" value="1"/>
</dbReference>
<keyword evidence="8" id="KW-0800">Toxin</keyword>
<evidence type="ECO:0000313" key="10">
    <source>
        <dbReference type="EMBL" id="NNM70892.1"/>
    </source>
</evidence>
<evidence type="ECO:0000256" key="4">
    <source>
        <dbReference type="ARBA" id="ARBA00022723"/>
    </source>
</evidence>
<dbReference type="InterPro" id="IPR029060">
    <property type="entry name" value="PIN-like_dom_sf"/>
</dbReference>
<evidence type="ECO:0000256" key="1">
    <source>
        <dbReference type="ARBA" id="ARBA00001946"/>
    </source>
</evidence>
<evidence type="ECO:0000256" key="2">
    <source>
        <dbReference type="ARBA" id="ARBA00022649"/>
    </source>
</evidence>
<accession>A0A849HUV7</accession>
<evidence type="ECO:0000256" key="6">
    <source>
        <dbReference type="ARBA" id="ARBA00022842"/>
    </source>
</evidence>
<feature type="binding site" evidence="8">
    <location>
        <position position="5"/>
    </location>
    <ligand>
        <name>Mg(2+)</name>
        <dbReference type="ChEBI" id="CHEBI:18420"/>
    </ligand>
</feature>
<protein>
    <recommendedName>
        <fullName evidence="8">Ribonuclease VapC</fullName>
        <shortName evidence="8">RNase VapC</shortName>
        <ecNumber evidence="8">3.1.-.-</ecNumber>
    </recommendedName>
    <alternativeName>
        <fullName evidence="8">Toxin VapC</fullName>
    </alternativeName>
</protein>
<reference evidence="10 11" key="1">
    <citation type="submission" date="2020-04" db="EMBL/GenBank/DDBJ databases">
        <title>Enterovirga sp. isolate from soil.</title>
        <authorList>
            <person name="Chea S."/>
            <person name="Kim D.-U."/>
        </authorList>
    </citation>
    <scope>NUCLEOTIDE SEQUENCE [LARGE SCALE GENOMIC DNA]</scope>
    <source>
        <strain evidence="10 11">DB1703</strain>
    </source>
</reference>
<dbReference type="SUPFAM" id="SSF88723">
    <property type="entry name" value="PIN domain-like"/>
    <property type="match status" value="1"/>
</dbReference>
<gene>
    <name evidence="8" type="primary">vapC</name>
    <name evidence="10" type="ORF">HJG44_00595</name>
</gene>
<evidence type="ECO:0000313" key="11">
    <source>
        <dbReference type="Proteomes" id="UP000564885"/>
    </source>
</evidence>
<dbReference type="PANTHER" id="PTHR33653:SF1">
    <property type="entry name" value="RIBONUCLEASE VAPC2"/>
    <property type="match status" value="1"/>
</dbReference>
<dbReference type="InterPro" id="IPR002716">
    <property type="entry name" value="PIN_dom"/>
</dbReference>
<evidence type="ECO:0000259" key="9">
    <source>
        <dbReference type="Pfam" id="PF01850"/>
    </source>
</evidence>
<keyword evidence="3 8" id="KW-0540">Nuclease</keyword>
<dbReference type="InterPro" id="IPR022907">
    <property type="entry name" value="VapC_family"/>
</dbReference>
<proteinExistence type="inferred from homology"/>
<dbReference type="Gene3D" id="3.40.50.1010">
    <property type="entry name" value="5'-nuclease"/>
    <property type="match status" value="1"/>
</dbReference>
<evidence type="ECO:0000256" key="5">
    <source>
        <dbReference type="ARBA" id="ARBA00022801"/>
    </source>
</evidence>
<dbReference type="GO" id="GO:0016787">
    <property type="term" value="F:hydrolase activity"/>
    <property type="evidence" value="ECO:0007669"/>
    <property type="project" value="UniProtKB-KW"/>
</dbReference>
<evidence type="ECO:0000256" key="7">
    <source>
        <dbReference type="ARBA" id="ARBA00038093"/>
    </source>
</evidence>
<feature type="domain" description="PIN" evidence="9">
    <location>
        <begin position="2"/>
        <end position="126"/>
    </location>
</feature>
<dbReference type="RefSeq" id="WP_171216421.1">
    <property type="nucleotide sequence ID" value="NZ_JABEPP010000001.1"/>
</dbReference>
<feature type="binding site" evidence="8">
    <location>
        <position position="101"/>
    </location>
    <ligand>
        <name>Mg(2+)</name>
        <dbReference type="ChEBI" id="CHEBI:18420"/>
    </ligand>
</feature>
<keyword evidence="11" id="KW-1185">Reference proteome</keyword>
<dbReference type="Proteomes" id="UP000564885">
    <property type="component" value="Unassembled WGS sequence"/>
</dbReference>
<dbReference type="CDD" id="cd09871">
    <property type="entry name" value="PIN_MtVapC28-VapC30-like"/>
    <property type="match status" value="1"/>
</dbReference>
<dbReference type="InterPro" id="IPR050556">
    <property type="entry name" value="Type_II_TA_system_RNase"/>
</dbReference>